<evidence type="ECO:0000313" key="1">
    <source>
        <dbReference type="EMBL" id="MBK4726797.1"/>
    </source>
</evidence>
<comment type="caution">
    <text evidence="1">The sequence shown here is derived from an EMBL/GenBank/DDBJ whole genome shotgun (WGS) entry which is preliminary data.</text>
</comment>
<dbReference type="EMBL" id="JAEOXF010000010">
    <property type="protein sequence ID" value="MBK4726797.1"/>
    <property type="molecule type" value="Genomic_DNA"/>
</dbReference>
<keyword evidence="2" id="KW-1185">Reference proteome</keyword>
<proteinExistence type="predicted"/>
<organism evidence="1 2">
    <name type="scientific">Enterobacter agglomerans</name>
    <name type="common">Erwinia herbicola</name>
    <name type="synonym">Pantoea agglomerans</name>
    <dbReference type="NCBI Taxonomy" id="549"/>
    <lineage>
        <taxon>Bacteria</taxon>
        <taxon>Pseudomonadati</taxon>
        <taxon>Pseudomonadota</taxon>
        <taxon>Gammaproteobacteria</taxon>
        <taxon>Enterobacterales</taxon>
        <taxon>Erwiniaceae</taxon>
        <taxon>Pantoea</taxon>
        <taxon>Pantoea agglomerans group</taxon>
    </lineage>
</organism>
<dbReference type="Proteomes" id="UP000633731">
    <property type="component" value="Unassembled WGS sequence"/>
</dbReference>
<gene>
    <name evidence="1" type="ORF">JJL49_16290</name>
</gene>
<accession>A0ACC5RQN3</accession>
<reference evidence="1" key="1">
    <citation type="submission" date="2021-01" db="EMBL/GenBank/DDBJ databases">
        <title>Draft genome of Pantoea agglomerans Eh 335.</title>
        <authorList>
            <person name="Emsley S.A."/>
            <person name="Oline D.K."/>
            <person name="Saw J.H."/>
            <person name="Ushijima B."/>
            <person name="Videau P."/>
            <person name="Koyack M.J."/>
        </authorList>
    </citation>
    <scope>NUCLEOTIDE SEQUENCE</scope>
    <source>
        <strain evidence="1">Eh 335</strain>
    </source>
</reference>
<name>A0ACC5RQN3_ENTAG</name>
<protein>
    <submittedName>
        <fullName evidence="1">N-acetylmuramoyl-L-alanine amidase</fullName>
    </submittedName>
</protein>
<evidence type="ECO:0000313" key="2">
    <source>
        <dbReference type="Proteomes" id="UP000633731"/>
    </source>
</evidence>
<sequence>MLYIDADGYIDAARITKRIFPALHHGEMIHVNGIVVHQTNAPTLQSTFNSYQHANANGAHFIIDKDGSIYQTASLFRITYHVGLMRSRCLITHRCEPAELKKAALLENAWRTKEISDREKAKTWPDRFPANTDSIGIEIVGAAYKKDHSDKNAKEYIYEAVTEQQNQSLKWLISELKDTFGIRTNEIFRHPDIARKNETEASSAKW</sequence>